<dbReference type="GO" id="GO:0005546">
    <property type="term" value="F:phosphatidylinositol-4,5-bisphosphate binding"/>
    <property type="evidence" value="ECO:0007669"/>
    <property type="project" value="UniProtKB-ARBA"/>
</dbReference>
<feature type="domain" description="Myosin motor" evidence="9">
    <location>
        <begin position="9"/>
        <end position="690"/>
    </location>
</feature>
<evidence type="ECO:0000256" key="3">
    <source>
        <dbReference type="ARBA" id="ARBA00022840"/>
    </source>
</evidence>
<dbReference type="PROSITE" id="PS51456">
    <property type="entry name" value="MYOSIN_MOTOR"/>
    <property type="match status" value="1"/>
</dbReference>
<dbReference type="GO" id="GO:0005902">
    <property type="term" value="C:microvillus"/>
    <property type="evidence" value="ECO:0007669"/>
    <property type="project" value="TreeGrafter"/>
</dbReference>
<protein>
    <recommendedName>
        <fullName evidence="13">Myosin motor domain-containing protein</fullName>
    </recommendedName>
</protein>
<dbReference type="AlphaFoldDB" id="A0A1D1VX09"/>
<keyword evidence="5 7" id="KW-0505">Motor protein</keyword>
<keyword evidence="4 7" id="KW-0518">Myosin</keyword>
<evidence type="ECO:0000256" key="5">
    <source>
        <dbReference type="ARBA" id="ARBA00023175"/>
    </source>
</evidence>
<dbReference type="GO" id="GO:0005737">
    <property type="term" value="C:cytoplasm"/>
    <property type="evidence" value="ECO:0007669"/>
    <property type="project" value="TreeGrafter"/>
</dbReference>
<gene>
    <name evidence="11" type="primary">RvY_16036-1</name>
    <name evidence="11" type="synonym">RvY_16036.1</name>
    <name evidence="11" type="ORF">RvY_16036</name>
</gene>
<dbReference type="STRING" id="947166.A0A1D1VX09"/>
<dbReference type="SUPFAM" id="SSF52540">
    <property type="entry name" value="P-loop containing nucleoside triphosphate hydrolases"/>
    <property type="match status" value="1"/>
</dbReference>
<dbReference type="Proteomes" id="UP000186922">
    <property type="component" value="Unassembled WGS sequence"/>
</dbReference>
<evidence type="ECO:0000256" key="8">
    <source>
        <dbReference type="SAM" id="MobiDB-lite"/>
    </source>
</evidence>
<feature type="domain" description="TH1" evidence="10">
    <location>
        <begin position="806"/>
        <end position="1001"/>
    </location>
</feature>
<proteinExistence type="inferred from homology"/>
<dbReference type="PROSITE" id="PS51757">
    <property type="entry name" value="TH1"/>
    <property type="match status" value="1"/>
</dbReference>
<evidence type="ECO:0000256" key="1">
    <source>
        <dbReference type="ARBA" id="ARBA00008314"/>
    </source>
</evidence>
<feature type="region of interest" description="Actin-binding" evidence="7">
    <location>
        <begin position="568"/>
        <end position="590"/>
    </location>
</feature>
<keyword evidence="2 7" id="KW-0547">Nucleotide-binding</keyword>
<evidence type="ECO:0000256" key="2">
    <source>
        <dbReference type="ARBA" id="ARBA00022741"/>
    </source>
</evidence>
<organism evidence="11 12">
    <name type="scientific">Ramazzottius varieornatus</name>
    <name type="common">Water bear</name>
    <name type="synonym">Tardigrade</name>
    <dbReference type="NCBI Taxonomy" id="947166"/>
    <lineage>
        <taxon>Eukaryota</taxon>
        <taxon>Metazoa</taxon>
        <taxon>Ecdysozoa</taxon>
        <taxon>Tardigrada</taxon>
        <taxon>Eutardigrada</taxon>
        <taxon>Parachela</taxon>
        <taxon>Hypsibioidea</taxon>
        <taxon>Ramazzottiidae</taxon>
        <taxon>Ramazzottius</taxon>
    </lineage>
</organism>
<keyword evidence="6 7" id="KW-0009">Actin-binding</keyword>
<dbReference type="FunFam" id="1.20.58.530:FF:000004">
    <property type="entry name" value="Unconventional myosin ID"/>
    <property type="match status" value="1"/>
</dbReference>
<dbReference type="InterPro" id="IPR036961">
    <property type="entry name" value="Kinesin_motor_dom_sf"/>
</dbReference>
<dbReference type="SMART" id="SM00242">
    <property type="entry name" value="MYSc"/>
    <property type="match status" value="1"/>
</dbReference>
<dbReference type="Gene3D" id="3.40.850.10">
    <property type="entry name" value="Kinesin motor domain"/>
    <property type="match status" value="1"/>
</dbReference>
<dbReference type="SMART" id="SM00015">
    <property type="entry name" value="IQ"/>
    <property type="match status" value="1"/>
</dbReference>
<dbReference type="Gene3D" id="1.10.10.820">
    <property type="match status" value="1"/>
</dbReference>
<feature type="binding site" evidence="7">
    <location>
        <begin position="102"/>
        <end position="109"/>
    </location>
    <ligand>
        <name>ATP</name>
        <dbReference type="ChEBI" id="CHEBI:30616"/>
    </ligand>
</feature>
<dbReference type="Gene3D" id="1.20.5.4820">
    <property type="match status" value="1"/>
</dbReference>
<dbReference type="PROSITE" id="PS50096">
    <property type="entry name" value="IQ"/>
    <property type="match status" value="1"/>
</dbReference>
<dbReference type="Pfam" id="PF06017">
    <property type="entry name" value="Myosin_TH1"/>
    <property type="match status" value="1"/>
</dbReference>
<keyword evidence="12" id="KW-1185">Reference proteome</keyword>
<dbReference type="CDD" id="cd01378">
    <property type="entry name" value="MYSc_Myo1"/>
    <property type="match status" value="1"/>
</dbReference>
<dbReference type="GO" id="GO:0051015">
    <property type="term" value="F:actin filament binding"/>
    <property type="evidence" value="ECO:0007669"/>
    <property type="project" value="TreeGrafter"/>
</dbReference>
<dbReference type="GO" id="GO:0016459">
    <property type="term" value="C:myosin complex"/>
    <property type="evidence" value="ECO:0007669"/>
    <property type="project" value="UniProtKB-KW"/>
</dbReference>
<dbReference type="GO" id="GO:0007368">
    <property type="term" value="P:determination of left/right symmetry"/>
    <property type="evidence" value="ECO:0007669"/>
    <property type="project" value="UniProtKB-ARBA"/>
</dbReference>
<dbReference type="InterPro" id="IPR027417">
    <property type="entry name" value="P-loop_NTPase"/>
</dbReference>
<reference evidence="11 12" key="1">
    <citation type="journal article" date="2016" name="Nat. Commun.">
        <title>Extremotolerant tardigrade genome and improved radiotolerance of human cultured cells by tardigrade-unique protein.</title>
        <authorList>
            <person name="Hashimoto T."/>
            <person name="Horikawa D.D."/>
            <person name="Saito Y."/>
            <person name="Kuwahara H."/>
            <person name="Kozuka-Hata H."/>
            <person name="Shin-I T."/>
            <person name="Minakuchi Y."/>
            <person name="Ohishi K."/>
            <person name="Motoyama A."/>
            <person name="Aizu T."/>
            <person name="Enomoto A."/>
            <person name="Kondo K."/>
            <person name="Tanaka S."/>
            <person name="Hara Y."/>
            <person name="Koshikawa S."/>
            <person name="Sagara H."/>
            <person name="Miura T."/>
            <person name="Yokobori S."/>
            <person name="Miyagawa K."/>
            <person name="Suzuki Y."/>
            <person name="Kubo T."/>
            <person name="Oyama M."/>
            <person name="Kohara Y."/>
            <person name="Fujiyama A."/>
            <person name="Arakawa K."/>
            <person name="Katayama T."/>
            <person name="Toyoda A."/>
            <person name="Kunieda T."/>
        </authorList>
    </citation>
    <scope>NUCLEOTIDE SEQUENCE [LARGE SCALE GENOMIC DNA]</scope>
    <source>
        <strain evidence="11 12">YOKOZUNA-1</strain>
    </source>
</reference>
<comment type="similarity">
    <text evidence="1 7">Belongs to the TRAFAC class myosin-kinesin ATPase superfamily. Myosin family.</text>
</comment>
<dbReference type="Gene3D" id="1.20.120.720">
    <property type="entry name" value="Myosin VI head, motor domain, U50 subdomain"/>
    <property type="match status" value="1"/>
</dbReference>
<evidence type="ECO:0000256" key="7">
    <source>
        <dbReference type="PROSITE-ProRule" id="PRU00782"/>
    </source>
</evidence>
<dbReference type="Gene3D" id="1.20.58.530">
    <property type="match status" value="1"/>
</dbReference>
<dbReference type="GO" id="GO:0005886">
    <property type="term" value="C:plasma membrane"/>
    <property type="evidence" value="ECO:0007669"/>
    <property type="project" value="TreeGrafter"/>
</dbReference>
<dbReference type="PANTHER" id="PTHR13140">
    <property type="entry name" value="MYOSIN"/>
    <property type="match status" value="1"/>
</dbReference>
<dbReference type="PANTHER" id="PTHR13140:SF713">
    <property type="entry name" value="UNCONVENTIONAL MYOSIN ID"/>
    <property type="match status" value="1"/>
</dbReference>
<dbReference type="GO" id="GO:0007015">
    <property type="term" value="P:actin filament organization"/>
    <property type="evidence" value="ECO:0007669"/>
    <property type="project" value="TreeGrafter"/>
</dbReference>
<evidence type="ECO:0000259" key="9">
    <source>
        <dbReference type="PROSITE" id="PS51456"/>
    </source>
</evidence>
<dbReference type="GO" id="GO:0005524">
    <property type="term" value="F:ATP binding"/>
    <property type="evidence" value="ECO:0007669"/>
    <property type="project" value="UniProtKB-UniRule"/>
</dbReference>
<comment type="caution">
    <text evidence="11">The sequence shown here is derived from an EMBL/GenBank/DDBJ whole genome shotgun (WGS) entry which is preliminary data.</text>
</comment>
<dbReference type="GO" id="GO:0006897">
    <property type="term" value="P:endocytosis"/>
    <property type="evidence" value="ECO:0007669"/>
    <property type="project" value="TreeGrafter"/>
</dbReference>
<dbReference type="GO" id="GO:0030048">
    <property type="term" value="P:actin filament-based movement"/>
    <property type="evidence" value="ECO:0007669"/>
    <property type="project" value="TreeGrafter"/>
</dbReference>
<dbReference type="OrthoDB" id="6108017at2759"/>
<evidence type="ECO:0000256" key="6">
    <source>
        <dbReference type="ARBA" id="ARBA00023203"/>
    </source>
</evidence>
<evidence type="ECO:0000313" key="11">
    <source>
        <dbReference type="EMBL" id="GAV05992.1"/>
    </source>
</evidence>
<keyword evidence="3 7" id="KW-0067">ATP-binding</keyword>
<name>A0A1D1VX09_RAMVA</name>
<dbReference type="EMBL" id="BDGG01000013">
    <property type="protein sequence ID" value="GAV05992.1"/>
    <property type="molecule type" value="Genomic_DNA"/>
</dbReference>
<dbReference type="Pfam" id="PF00063">
    <property type="entry name" value="Myosin_head"/>
    <property type="match status" value="1"/>
</dbReference>
<dbReference type="PRINTS" id="PR00193">
    <property type="entry name" value="MYOSINHEAVY"/>
</dbReference>
<accession>A0A1D1VX09</accession>
<feature type="region of interest" description="Disordered" evidence="8">
    <location>
        <begin position="982"/>
        <end position="1002"/>
    </location>
</feature>
<dbReference type="InterPro" id="IPR036072">
    <property type="entry name" value="MYSc_Myo1"/>
</dbReference>
<dbReference type="InterPro" id="IPR001609">
    <property type="entry name" value="Myosin_head_motor_dom-like"/>
</dbReference>
<evidence type="ECO:0000256" key="4">
    <source>
        <dbReference type="ARBA" id="ARBA00023123"/>
    </source>
</evidence>
<sequence>MTVHEGKEFGVGDLVLLDNITDEAIAQNLKLRFEKGKIYTFVGEVVLSVNPYKQLNIYGQDVVAQYKNREIHERPPHIFALADAAYKTMRRLNTDTCIVISGESGSGKTEASKIIMRYIAAVTNIQQRAEIERVKNILIQSTCILEAFGNAKTNRNDNSSRFGKYMDINFDFKGDPVGGNIENYLLEKSRVVTQHSGERNFHVFYQLLAGAGEKLLSNLQLKRDFKCYAYIKDGSSASQDKADYNNVAAALSALGVTGPHVDTIWRVVAAILHLGNIAFKKDGDTVKVVNEDVLKTVTKLLQIDQKDFGQALLSRTLAARGEVMDKLLTHDEVFYARDAFAKAIYERLFTWLVKQINESIRPLSQSTTYGKNTVIGVLDIYGFEIFESNTFEQFCINYCNEKLQQLFIELVLKQEQEEYQREGITWTPVEYFNNRTICDLVEAQHNGIIALMDEACLNVGNTTDQTFLEAMDKKFAKHAHYASRQTAPQDKTLVHHRDFRIVHYAGDVVYNVVGFLEKNRDPIFQDFKRVLYNSKDQLVAEMWPEGAAHKTQVTKRPLTTATAFKNSMLALAQKLQQKEPHYVRCIKPNELKSSTLFDERLVHHQIRYLNITQNVRVRRAGFAYRSPYKRFLQRYKLICAQTWPNFSGSDRDGCKAIIEAHRMGQDAAFGKTKLFLRSPQSVHYLEEARNAKLPELVILLQRMWRGAIARRRYKQMLAVRTIIGAYRHYKVRSYLQQLTKTFKGVERRPDFGKSLRWPDPPKTLRRFSDYTKAIFNRWRASKVLRRVPQEEWQQVRTKVAAYEALKGRRGCDVTGKWQGNYLATIHDNADSSAYVQSLNTLRSRDSFKLALFSSFVVKLNRNMKQAERAIVVTEKSIYKMEPQKFKCSKGPLSLDLLTGISVSDGNDQLIVLHFSNKMDLVIGLKSPNARQDRIAELVGVLITRIRQAYKRDLKVTVCSREVPCHLGRKSIRILLHSSPPNGGGSPVFHKHSSDTVAFEPGA</sequence>
<evidence type="ECO:0000259" key="10">
    <source>
        <dbReference type="PROSITE" id="PS51757"/>
    </source>
</evidence>
<dbReference type="InterPro" id="IPR000048">
    <property type="entry name" value="IQ_motif_EF-hand-BS"/>
</dbReference>
<evidence type="ECO:0008006" key="13">
    <source>
        <dbReference type="Google" id="ProtNLM"/>
    </source>
</evidence>
<evidence type="ECO:0000313" key="12">
    <source>
        <dbReference type="Proteomes" id="UP000186922"/>
    </source>
</evidence>
<dbReference type="InterPro" id="IPR010926">
    <property type="entry name" value="Myosin_TH1"/>
</dbReference>
<dbReference type="GO" id="GO:0000146">
    <property type="term" value="F:microfilament motor activity"/>
    <property type="evidence" value="ECO:0007669"/>
    <property type="project" value="TreeGrafter"/>
</dbReference>